<feature type="domain" description="HTH merR-type" evidence="2">
    <location>
        <begin position="26"/>
        <end position="94"/>
    </location>
</feature>
<evidence type="ECO:0000313" key="4">
    <source>
        <dbReference type="Proteomes" id="UP000717995"/>
    </source>
</evidence>
<dbReference type="Pfam" id="PF13411">
    <property type="entry name" value="MerR_1"/>
    <property type="match status" value="1"/>
</dbReference>
<evidence type="ECO:0000259" key="2">
    <source>
        <dbReference type="PROSITE" id="PS50937"/>
    </source>
</evidence>
<dbReference type="RefSeq" id="WP_204914687.1">
    <property type="nucleotide sequence ID" value="NZ_JAFEUP010000001.1"/>
</dbReference>
<dbReference type="InterPro" id="IPR047057">
    <property type="entry name" value="MerR_fam"/>
</dbReference>
<keyword evidence="1" id="KW-0238">DNA-binding</keyword>
<dbReference type="SMART" id="SM00422">
    <property type="entry name" value="HTH_MERR"/>
    <property type="match status" value="1"/>
</dbReference>
<gene>
    <name evidence="3" type="ORF">JQX08_03285</name>
</gene>
<dbReference type="EMBL" id="JAFEUP010000001">
    <property type="protein sequence ID" value="MBM7059720.1"/>
    <property type="molecule type" value="Genomic_DNA"/>
</dbReference>
<evidence type="ECO:0000313" key="3">
    <source>
        <dbReference type="EMBL" id="MBM7059720.1"/>
    </source>
</evidence>
<proteinExistence type="predicted"/>
<comment type="caution">
    <text evidence="3">The sequence shown here is derived from an EMBL/GenBank/DDBJ whole genome shotgun (WGS) entry which is preliminary data.</text>
</comment>
<dbReference type="InterPro" id="IPR000551">
    <property type="entry name" value="MerR-type_HTH_dom"/>
</dbReference>
<organism evidence="3 4">
    <name type="scientific">Zestomonas insulae</name>
    <dbReference type="NCBI Taxonomy" id="2809017"/>
    <lineage>
        <taxon>Bacteria</taxon>
        <taxon>Pseudomonadati</taxon>
        <taxon>Pseudomonadota</taxon>
        <taxon>Gammaproteobacteria</taxon>
        <taxon>Pseudomonadales</taxon>
        <taxon>Pseudomonadaceae</taxon>
        <taxon>Zestomonas</taxon>
    </lineage>
</organism>
<dbReference type="Gene3D" id="1.10.1660.10">
    <property type="match status" value="1"/>
</dbReference>
<evidence type="ECO:0000256" key="1">
    <source>
        <dbReference type="ARBA" id="ARBA00023125"/>
    </source>
</evidence>
<dbReference type="InterPro" id="IPR009061">
    <property type="entry name" value="DNA-bd_dom_put_sf"/>
</dbReference>
<name>A0ABS2ICY4_9GAMM</name>
<dbReference type="CDD" id="cd04778">
    <property type="entry name" value="HTH_MerR-like_sg2"/>
    <property type="match status" value="1"/>
</dbReference>
<dbReference type="PROSITE" id="PS50937">
    <property type="entry name" value="HTH_MERR_2"/>
    <property type="match status" value="1"/>
</dbReference>
<dbReference type="PANTHER" id="PTHR30204:SF93">
    <property type="entry name" value="HTH MERR-TYPE DOMAIN-CONTAINING PROTEIN"/>
    <property type="match status" value="1"/>
</dbReference>
<dbReference type="Proteomes" id="UP000717995">
    <property type="component" value="Unassembled WGS sequence"/>
</dbReference>
<protein>
    <submittedName>
        <fullName evidence="3">MerR family transcriptional regulator</fullName>
    </submittedName>
</protein>
<keyword evidence="4" id="KW-1185">Reference proteome</keyword>
<reference evidence="3 4" key="1">
    <citation type="submission" date="2021-02" db="EMBL/GenBank/DDBJ databases">
        <authorList>
            <person name="Lee D.-H."/>
        </authorList>
    </citation>
    <scope>NUCLEOTIDE SEQUENCE [LARGE SCALE GENOMIC DNA]</scope>
    <source>
        <strain evidence="3 4">UL073</strain>
    </source>
</reference>
<dbReference type="SUPFAM" id="SSF46955">
    <property type="entry name" value="Putative DNA-binding domain"/>
    <property type="match status" value="1"/>
</dbReference>
<sequence length="270" mass="29549">MNESSSFLQRLLARTPRVADAPSSAEYSVDELANAGGTTVRNLRAYQDRGLLPPPERRGRIGVYNDGHLARLQLIGQLLERGYSIASIRELLEAWEQGQGLSHVLGLEQAIVGAWHQVEPTRLEFAELQALFGDGLTDANLDLAQSLGLVEFAGDHLRVLNPRVFAAGVELYRAGIPLASLLELFASIRRQVQPMAAGIVQLIVQHLVNPLLSTSLPHVDELQRLNQQLLGLRPLVEQVVDSELASALHDSANQELGERVGVLLRGFLKS</sequence>
<dbReference type="PANTHER" id="PTHR30204">
    <property type="entry name" value="REDOX-CYCLING DRUG-SENSING TRANSCRIPTIONAL ACTIVATOR SOXR"/>
    <property type="match status" value="1"/>
</dbReference>
<accession>A0ABS2ICY4</accession>